<evidence type="ECO:0000256" key="4">
    <source>
        <dbReference type="ARBA" id="ARBA00022723"/>
    </source>
</evidence>
<dbReference type="InterPro" id="IPR005846">
    <property type="entry name" value="A-D-PHexomutase_a/b/a-III"/>
</dbReference>
<evidence type="ECO:0000259" key="11">
    <source>
        <dbReference type="Pfam" id="PF02880"/>
    </source>
</evidence>
<dbReference type="PANTHER" id="PTHR42946:SF1">
    <property type="entry name" value="PHOSPHOGLUCOMUTASE (ALPHA-D-GLUCOSE-1,6-BISPHOSPHATE-DEPENDENT)"/>
    <property type="match status" value="1"/>
</dbReference>
<proteinExistence type="inferred from homology"/>
<reference evidence="12 13" key="1">
    <citation type="submission" date="2023-02" db="EMBL/GenBank/DDBJ databases">
        <title>Genome sequence of Lentisphaera profundi SAORIC-696.</title>
        <authorList>
            <person name="Kim e."/>
            <person name="Cho J.-C."/>
            <person name="Choi A."/>
            <person name="Kang I."/>
        </authorList>
    </citation>
    <scope>NUCLEOTIDE SEQUENCE [LARGE SCALE GENOMIC DNA]</scope>
    <source>
        <strain evidence="12 13">SAORIC-696</strain>
    </source>
</reference>
<feature type="domain" description="Alpha-D-phosphohexomutase C-terminal" evidence="8">
    <location>
        <begin position="425"/>
        <end position="485"/>
    </location>
</feature>
<dbReference type="InterPro" id="IPR016066">
    <property type="entry name" value="A-D-PHexomutase_CS"/>
</dbReference>
<feature type="domain" description="Alpha-D-phosphohexomutase alpha/beta/alpha" evidence="10">
    <location>
        <begin position="174"/>
        <end position="271"/>
    </location>
</feature>
<dbReference type="InterPro" id="IPR036900">
    <property type="entry name" value="A-D-PHexomutase_C_sf"/>
</dbReference>
<accession>A0ABY7VXK1</accession>
<evidence type="ECO:0000259" key="10">
    <source>
        <dbReference type="Pfam" id="PF02879"/>
    </source>
</evidence>
<keyword evidence="6" id="KW-0413">Isomerase</keyword>
<dbReference type="Gene3D" id="3.40.120.10">
    <property type="entry name" value="Alpha-D-Glucose-1,6-Bisphosphate, subunit A, domain 3"/>
    <property type="match status" value="3"/>
</dbReference>
<dbReference type="RefSeq" id="WP_274152073.1">
    <property type="nucleotide sequence ID" value="NZ_CP117812.1"/>
</dbReference>
<dbReference type="SUPFAM" id="SSF55957">
    <property type="entry name" value="Phosphoglucomutase, C-terminal domain"/>
    <property type="match status" value="1"/>
</dbReference>
<dbReference type="Pfam" id="PF02878">
    <property type="entry name" value="PGM_PMM_I"/>
    <property type="match status" value="1"/>
</dbReference>
<dbReference type="InterPro" id="IPR050060">
    <property type="entry name" value="Phosphoglucosamine_mutase"/>
</dbReference>
<dbReference type="InterPro" id="IPR016055">
    <property type="entry name" value="A-D-PHexomutase_a/b/a-I/II/III"/>
</dbReference>
<dbReference type="Proteomes" id="UP001214250">
    <property type="component" value="Chromosome 2"/>
</dbReference>
<sequence length="496" mass="54007">MTKIYNIEELMELSGVKFGTSGARGLADKMTDEVCYAYTVAFLQHLEESNNIDPACQVAIAGDLRPSSPRICAAVAKAIEDKGYSPLYCGEIPAPAIAYYGILNSIPSVMVTGSHIPDDRNGIKYNTPVGEILKEDEQGIRRQNVSIPEGLCKENGFFSTAYELEKPYQAAEDIYIQRYTDFYDEQALAGLNLGVYEHSAVGRDTLKRIYSALGANVRGLGRSTKFIPVDTEAIRPEDCELALDWCKNGGYDALLSTDGDSDRPLISDEKGHWLRGDVAGILTAQHLGADVVATPVSCNSAVELCQSFKKVSRTQIGSPYVIASMKEASASGGKMVVGYEANGGFLTNSALVEEGKALAALPTRDAVILHISILLEAKKRGLSVSGLVKTLPERYTISNRIKEFPTEQSKAKLATFVESKFADNANKIEAVFGELCGAVEAIDTTDGIRISFENLEIIHLRPSGNAPELRCYNEASSEKRALELNELCIEIMSDWR</sequence>
<keyword evidence="5 7" id="KW-0460">Magnesium</keyword>
<dbReference type="Pfam" id="PF00408">
    <property type="entry name" value="PGM_PMM_IV"/>
    <property type="match status" value="1"/>
</dbReference>
<dbReference type="PANTHER" id="PTHR42946">
    <property type="entry name" value="PHOSPHOHEXOSE MUTASE"/>
    <property type="match status" value="1"/>
</dbReference>
<evidence type="ECO:0000256" key="6">
    <source>
        <dbReference type="ARBA" id="ARBA00023235"/>
    </source>
</evidence>
<dbReference type="EMBL" id="CP117812">
    <property type="protein sequence ID" value="WDE97587.1"/>
    <property type="molecule type" value="Genomic_DNA"/>
</dbReference>
<evidence type="ECO:0000256" key="7">
    <source>
        <dbReference type="RuleBase" id="RU004326"/>
    </source>
</evidence>
<dbReference type="CDD" id="cd03088">
    <property type="entry name" value="ManB"/>
    <property type="match status" value="1"/>
</dbReference>
<keyword evidence="4 7" id="KW-0479">Metal-binding</keyword>
<dbReference type="InterPro" id="IPR005845">
    <property type="entry name" value="A-D-PHexomutase_a/b/a-II"/>
</dbReference>
<keyword evidence="3" id="KW-0597">Phosphoprotein</keyword>
<dbReference type="PROSITE" id="PS00710">
    <property type="entry name" value="PGM_PMM"/>
    <property type="match status" value="1"/>
</dbReference>
<feature type="domain" description="Alpha-D-phosphohexomutase alpha/beta/alpha" evidence="11">
    <location>
        <begin position="283"/>
        <end position="395"/>
    </location>
</feature>
<comment type="cofactor">
    <cofactor evidence="1">
        <name>Mg(2+)</name>
        <dbReference type="ChEBI" id="CHEBI:18420"/>
    </cofactor>
</comment>
<evidence type="ECO:0000256" key="5">
    <source>
        <dbReference type="ARBA" id="ARBA00022842"/>
    </source>
</evidence>
<feature type="domain" description="Alpha-D-phosphohexomutase alpha/beta/alpha" evidence="9">
    <location>
        <begin position="16"/>
        <end position="143"/>
    </location>
</feature>
<protein>
    <submittedName>
        <fullName evidence="12">Phosphomannomutase</fullName>
    </submittedName>
</protein>
<evidence type="ECO:0000256" key="2">
    <source>
        <dbReference type="ARBA" id="ARBA00010231"/>
    </source>
</evidence>
<dbReference type="Gene3D" id="3.30.310.50">
    <property type="entry name" value="Alpha-D-phosphohexomutase, C-terminal domain"/>
    <property type="match status" value="1"/>
</dbReference>
<organism evidence="12 13">
    <name type="scientific">Lentisphaera profundi</name>
    <dbReference type="NCBI Taxonomy" id="1658616"/>
    <lineage>
        <taxon>Bacteria</taxon>
        <taxon>Pseudomonadati</taxon>
        <taxon>Lentisphaerota</taxon>
        <taxon>Lentisphaeria</taxon>
        <taxon>Lentisphaerales</taxon>
        <taxon>Lentisphaeraceae</taxon>
        <taxon>Lentisphaera</taxon>
    </lineage>
</organism>
<dbReference type="Pfam" id="PF02879">
    <property type="entry name" value="PGM_PMM_II"/>
    <property type="match status" value="1"/>
</dbReference>
<dbReference type="Pfam" id="PF02880">
    <property type="entry name" value="PGM_PMM_III"/>
    <property type="match status" value="1"/>
</dbReference>
<dbReference type="SUPFAM" id="SSF53738">
    <property type="entry name" value="Phosphoglucomutase, first 3 domains"/>
    <property type="match status" value="3"/>
</dbReference>
<evidence type="ECO:0000259" key="8">
    <source>
        <dbReference type="Pfam" id="PF00408"/>
    </source>
</evidence>
<gene>
    <name evidence="12" type="ORF">PQO03_17305</name>
</gene>
<dbReference type="InterPro" id="IPR005844">
    <property type="entry name" value="A-D-PHexomutase_a/b/a-I"/>
</dbReference>
<dbReference type="InterPro" id="IPR005843">
    <property type="entry name" value="A-D-PHexomutase_C"/>
</dbReference>
<evidence type="ECO:0000313" key="13">
    <source>
        <dbReference type="Proteomes" id="UP001214250"/>
    </source>
</evidence>
<name>A0ABY7VXK1_9BACT</name>
<evidence type="ECO:0000259" key="9">
    <source>
        <dbReference type="Pfam" id="PF02878"/>
    </source>
</evidence>
<evidence type="ECO:0000256" key="3">
    <source>
        <dbReference type="ARBA" id="ARBA00022553"/>
    </source>
</evidence>
<evidence type="ECO:0000256" key="1">
    <source>
        <dbReference type="ARBA" id="ARBA00001946"/>
    </source>
</evidence>
<keyword evidence="13" id="KW-1185">Reference proteome</keyword>
<comment type="similarity">
    <text evidence="2 7">Belongs to the phosphohexose mutase family.</text>
</comment>
<evidence type="ECO:0000313" key="12">
    <source>
        <dbReference type="EMBL" id="WDE97587.1"/>
    </source>
</evidence>